<proteinExistence type="inferred from homology"/>
<feature type="domain" description="Coiled-coil" evidence="3">
    <location>
        <begin position="30"/>
        <end position="109"/>
    </location>
</feature>
<dbReference type="Pfam" id="PF06244">
    <property type="entry name" value="Ccdc124"/>
    <property type="match status" value="1"/>
</dbReference>
<comment type="similarity">
    <text evidence="1">Belongs to the CCDC124 family.</text>
</comment>
<evidence type="ECO:0000256" key="2">
    <source>
        <dbReference type="ARBA" id="ARBA00023054"/>
    </source>
</evidence>
<name>A0A9D4AJN9_9ROSI</name>
<dbReference type="PANTHER" id="PTHR21680:SF0">
    <property type="entry name" value="COILED-COIL DOMAIN-CONTAINING PROTEIN 124"/>
    <property type="match status" value="1"/>
</dbReference>
<comment type="caution">
    <text evidence="4">The sequence shown here is derived from an EMBL/GenBank/DDBJ whole genome shotgun (WGS) entry which is preliminary data.</text>
</comment>
<dbReference type="Proteomes" id="UP000828251">
    <property type="component" value="Unassembled WGS sequence"/>
</dbReference>
<dbReference type="GO" id="GO:0006366">
    <property type="term" value="P:transcription by RNA polymerase II"/>
    <property type="evidence" value="ECO:0007669"/>
    <property type="project" value="TreeGrafter"/>
</dbReference>
<dbReference type="InterPro" id="IPR054414">
    <property type="entry name" value="Ccdc124/Oxs1_C"/>
</dbReference>
<gene>
    <name evidence="4" type="ORF">J1N35_005880</name>
</gene>
<evidence type="ECO:0000313" key="4">
    <source>
        <dbReference type="EMBL" id="KAH1122720.1"/>
    </source>
</evidence>
<keyword evidence="2" id="KW-0175">Coiled coil</keyword>
<dbReference type="EMBL" id="JAIQCV010000002">
    <property type="protein sequence ID" value="KAH1122720.1"/>
    <property type="molecule type" value="Genomic_DNA"/>
</dbReference>
<evidence type="ECO:0000313" key="5">
    <source>
        <dbReference type="Proteomes" id="UP000828251"/>
    </source>
</evidence>
<dbReference type="InterPro" id="IPR010422">
    <property type="entry name" value="Ccdc124/Oxs1"/>
</dbReference>
<keyword evidence="5" id="KW-1185">Reference proteome</keyword>
<accession>A0A9D4AJN9</accession>
<dbReference type="GO" id="GO:0005634">
    <property type="term" value="C:nucleus"/>
    <property type="evidence" value="ECO:0007669"/>
    <property type="project" value="TreeGrafter"/>
</dbReference>
<sequence length="124" mass="14483">MVKKAEEANKRQSRTMVEEEYERMMLVTNTNRDDSLIEARSVEEAITQMSVADTLPPDCHPERWLKASFKAFEEAELPRLKEEKPGLTHNQYKDMIWKLWKKSPDNLLNHASLYLTLNQCGVLC</sequence>
<protein>
    <recommendedName>
        <fullName evidence="3">Coiled-coil domain-containing protein</fullName>
    </recommendedName>
</protein>
<evidence type="ECO:0000259" key="3">
    <source>
        <dbReference type="Pfam" id="PF06244"/>
    </source>
</evidence>
<dbReference type="OrthoDB" id="76412at2759"/>
<reference evidence="4 5" key="1">
    <citation type="journal article" date="2021" name="Plant Biotechnol. J.">
        <title>Multi-omics assisted identification of the key and species-specific regulatory components of drought-tolerant mechanisms in Gossypium stocksii.</title>
        <authorList>
            <person name="Yu D."/>
            <person name="Ke L."/>
            <person name="Zhang D."/>
            <person name="Wu Y."/>
            <person name="Sun Y."/>
            <person name="Mei J."/>
            <person name="Sun J."/>
            <person name="Sun Y."/>
        </authorList>
    </citation>
    <scope>NUCLEOTIDE SEQUENCE [LARGE SCALE GENOMIC DNA]</scope>
    <source>
        <strain evidence="5">cv. E1</strain>
        <tissue evidence="4">Leaf</tissue>
    </source>
</reference>
<evidence type="ECO:0000256" key="1">
    <source>
        <dbReference type="ARBA" id="ARBA00008296"/>
    </source>
</evidence>
<organism evidence="4 5">
    <name type="scientific">Gossypium stocksii</name>
    <dbReference type="NCBI Taxonomy" id="47602"/>
    <lineage>
        <taxon>Eukaryota</taxon>
        <taxon>Viridiplantae</taxon>
        <taxon>Streptophyta</taxon>
        <taxon>Embryophyta</taxon>
        <taxon>Tracheophyta</taxon>
        <taxon>Spermatophyta</taxon>
        <taxon>Magnoliopsida</taxon>
        <taxon>eudicotyledons</taxon>
        <taxon>Gunneridae</taxon>
        <taxon>Pentapetalae</taxon>
        <taxon>rosids</taxon>
        <taxon>malvids</taxon>
        <taxon>Malvales</taxon>
        <taxon>Malvaceae</taxon>
        <taxon>Malvoideae</taxon>
        <taxon>Gossypium</taxon>
    </lineage>
</organism>
<dbReference type="AlphaFoldDB" id="A0A9D4AJN9"/>
<dbReference type="PANTHER" id="PTHR21680">
    <property type="entry name" value="COILED-COIL DOMAIN-CONTAINING PROTEIN 124"/>
    <property type="match status" value="1"/>
</dbReference>
<dbReference type="GO" id="GO:0003713">
    <property type="term" value="F:transcription coactivator activity"/>
    <property type="evidence" value="ECO:0007669"/>
    <property type="project" value="TreeGrafter"/>
</dbReference>